<name>A0A6M3K6E2_9ZZZZ</name>
<protein>
    <submittedName>
        <fullName evidence="1">Uncharacterized protein</fullName>
    </submittedName>
</protein>
<sequence length="129" mass="15210">MSEIVKIRDLLSCWTYQQLQGFLTLHDVLEREGIEFEELKEFITEHKKELVARVSKPRKKSSLNKLLLWRNRGKKCPECGAIMWPYPVNTEPRNQVGGDFKMQLICEHCNNELFLTIDEDQLLKKYGIV</sequence>
<accession>A0A6M3K6E2</accession>
<proteinExistence type="predicted"/>
<evidence type="ECO:0000313" key="2">
    <source>
        <dbReference type="EMBL" id="QJA90505.1"/>
    </source>
</evidence>
<organism evidence="1">
    <name type="scientific">viral metagenome</name>
    <dbReference type="NCBI Taxonomy" id="1070528"/>
    <lineage>
        <taxon>unclassified sequences</taxon>
        <taxon>metagenomes</taxon>
        <taxon>organismal metagenomes</taxon>
    </lineage>
</organism>
<dbReference type="EMBL" id="MT142237">
    <property type="protein sequence ID" value="QJA76685.1"/>
    <property type="molecule type" value="Genomic_DNA"/>
</dbReference>
<reference evidence="1" key="1">
    <citation type="submission" date="2020-03" db="EMBL/GenBank/DDBJ databases">
        <title>The deep terrestrial virosphere.</title>
        <authorList>
            <person name="Holmfeldt K."/>
            <person name="Nilsson E."/>
            <person name="Simone D."/>
            <person name="Lopez-Fernandez M."/>
            <person name="Wu X."/>
            <person name="de Brujin I."/>
            <person name="Lundin D."/>
            <person name="Andersson A."/>
            <person name="Bertilsson S."/>
            <person name="Dopson M."/>
        </authorList>
    </citation>
    <scope>NUCLEOTIDE SEQUENCE</scope>
    <source>
        <strain evidence="1">MM415A01465</strain>
        <strain evidence="2">MM415B02366</strain>
    </source>
</reference>
<dbReference type="AlphaFoldDB" id="A0A6M3K6E2"/>
<gene>
    <name evidence="1" type="ORF">MM415A01465_0012</name>
    <name evidence="2" type="ORF">MM415B02366_0011</name>
</gene>
<dbReference type="EMBL" id="MT142917">
    <property type="protein sequence ID" value="QJA90505.1"/>
    <property type="molecule type" value="Genomic_DNA"/>
</dbReference>
<evidence type="ECO:0000313" key="1">
    <source>
        <dbReference type="EMBL" id="QJA76685.1"/>
    </source>
</evidence>